<dbReference type="PANTHER" id="PTHR21366:SF22">
    <property type="entry name" value="VOC DOMAIN-CONTAINING PROTEIN"/>
    <property type="match status" value="1"/>
</dbReference>
<dbReference type="SUPFAM" id="SSF54593">
    <property type="entry name" value="Glyoxalase/Bleomycin resistance protein/Dihydroxybiphenyl dioxygenase"/>
    <property type="match status" value="1"/>
</dbReference>
<proteinExistence type="predicted"/>
<dbReference type="InterPro" id="IPR004360">
    <property type="entry name" value="Glyas_Fos-R_dOase_dom"/>
</dbReference>
<dbReference type="AlphaFoldDB" id="A0A1H6YN73"/>
<accession>A0A1H6YN73</accession>
<dbReference type="Gene3D" id="3.10.180.10">
    <property type="entry name" value="2,3-Dihydroxybiphenyl 1,2-Dioxygenase, domain 1"/>
    <property type="match status" value="1"/>
</dbReference>
<keyword evidence="2" id="KW-0560">Oxidoreductase</keyword>
<dbReference type="Pfam" id="PF00903">
    <property type="entry name" value="Glyoxalase"/>
    <property type="match status" value="1"/>
</dbReference>
<evidence type="ECO:0000313" key="2">
    <source>
        <dbReference type="EMBL" id="SEJ38702.1"/>
    </source>
</evidence>
<dbReference type="Proteomes" id="UP000199223">
    <property type="component" value="Unassembled WGS sequence"/>
</dbReference>
<feature type="domain" description="VOC" evidence="1">
    <location>
        <begin position="14"/>
        <end position="133"/>
    </location>
</feature>
<dbReference type="GO" id="GO:0051213">
    <property type="term" value="F:dioxygenase activity"/>
    <property type="evidence" value="ECO:0007669"/>
    <property type="project" value="UniProtKB-KW"/>
</dbReference>
<dbReference type="InterPro" id="IPR029068">
    <property type="entry name" value="Glyas_Bleomycin-R_OHBP_Dase"/>
</dbReference>
<keyword evidence="3" id="KW-1185">Reference proteome</keyword>
<organism evidence="2 3">
    <name type="scientific">Deinococcus reticulitermitis</name>
    <dbReference type="NCBI Taxonomy" id="856736"/>
    <lineage>
        <taxon>Bacteria</taxon>
        <taxon>Thermotogati</taxon>
        <taxon>Deinococcota</taxon>
        <taxon>Deinococci</taxon>
        <taxon>Deinococcales</taxon>
        <taxon>Deinococcaceae</taxon>
        <taxon>Deinococcus</taxon>
    </lineage>
</organism>
<gene>
    <name evidence="2" type="ORF">SAMN04488058_10757</name>
</gene>
<reference evidence="3" key="1">
    <citation type="submission" date="2016-10" db="EMBL/GenBank/DDBJ databases">
        <authorList>
            <person name="Varghese N."/>
            <person name="Submissions S."/>
        </authorList>
    </citation>
    <scope>NUCLEOTIDE SEQUENCE [LARGE SCALE GENOMIC DNA]</scope>
    <source>
        <strain evidence="3">CGMCC 1.10218</strain>
    </source>
</reference>
<dbReference type="InterPro" id="IPR050383">
    <property type="entry name" value="GlyoxalaseI/FosfomycinResist"/>
</dbReference>
<dbReference type="EMBL" id="FNZA01000007">
    <property type="protein sequence ID" value="SEJ38702.1"/>
    <property type="molecule type" value="Genomic_DNA"/>
</dbReference>
<protein>
    <submittedName>
        <fullName evidence="2">Catechol 2,3-dioxygenase</fullName>
    </submittedName>
</protein>
<dbReference type="PROSITE" id="PS51819">
    <property type="entry name" value="VOC"/>
    <property type="match status" value="1"/>
</dbReference>
<dbReference type="InterPro" id="IPR037523">
    <property type="entry name" value="VOC_core"/>
</dbReference>
<evidence type="ECO:0000313" key="3">
    <source>
        <dbReference type="Proteomes" id="UP000199223"/>
    </source>
</evidence>
<dbReference type="PANTHER" id="PTHR21366">
    <property type="entry name" value="GLYOXALASE FAMILY PROTEIN"/>
    <property type="match status" value="1"/>
</dbReference>
<keyword evidence="2" id="KW-0223">Dioxygenase</keyword>
<sequence>MWKVEVLTYPGAMRVLESCLYADDLAAAEAFYSGVLGLTLHSKVSGRHLFYRLSGAMLLIFDPAASARPGDVPSHAGKAGGHVCFTLARGETDAWEARLRAHGLQVTRYAWGDRGESLYFEDPAGNVLELAPPSIWGLES</sequence>
<name>A0A1H6YN73_9DEIO</name>
<evidence type="ECO:0000259" key="1">
    <source>
        <dbReference type="PROSITE" id="PS51819"/>
    </source>
</evidence>
<dbReference type="STRING" id="856736.SAMN04488058_10757"/>